<keyword evidence="2" id="KW-1185">Reference proteome</keyword>
<evidence type="ECO:0000313" key="2">
    <source>
        <dbReference type="Proteomes" id="UP000011777"/>
    </source>
</evidence>
<dbReference type="InterPro" id="IPR029058">
    <property type="entry name" value="AB_hydrolase_fold"/>
</dbReference>
<dbReference type="eggNOG" id="ENOG502S342">
    <property type="taxonomic scope" value="Eukaryota"/>
</dbReference>
<name>M3JUP3_CANMX</name>
<dbReference type="AlphaFoldDB" id="M3JUP3"/>
<comment type="caution">
    <text evidence="1">The sequence shown here is derived from an EMBL/GenBank/DDBJ whole genome shotgun (WGS) entry which is preliminary data.</text>
</comment>
<accession>M3JUP3</accession>
<dbReference type="PANTHER" id="PTHR22946">
    <property type="entry name" value="DIENELACTONE HYDROLASE DOMAIN-CONTAINING PROTEIN-RELATED"/>
    <property type="match status" value="1"/>
</dbReference>
<gene>
    <name evidence="1" type="ORF">G210_3154</name>
</gene>
<dbReference type="OrthoDB" id="2152248at2759"/>
<dbReference type="SUPFAM" id="SSF53474">
    <property type="entry name" value="alpha/beta-Hydrolases"/>
    <property type="match status" value="1"/>
</dbReference>
<dbReference type="Gene3D" id="3.40.50.1820">
    <property type="entry name" value="alpha/beta hydrolase"/>
    <property type="match status" value="1"/>
</dbReference>
<dbReference type="Proteomes" id="UP000011777">
    <property type="component" value="Unassembled WGS sequence"/>
</dbReference>
<protein>
    <recommendedName>
        <fullName evidence="3">AB hydrolase-1 domain-containing protein</fullName>
    </recommendedName>
</protein>
<organism evidence="1 2">
    <name type="scientific">Candida maltosa (strain Xu316)</name>
    <name type="common">Yeast</name>
    <dbReference type="NCBI Taxonomy" id="1245528"/>
    <lineage>
        <taxon>Eukaryota</taxon>
        <taxon>Fungi</taxon>
        <taxon>Dikarya</taxon>
        <taxon>Ascomycota</taxon>
        <taxon>Saccharomycotina</taxon>
        <taxon>Pichiomycetes</taxon>
        <taxon>Debaryomycetaceae</taxon>
        <taxon>Candida/Lodderomyces clade</taxon>
        <taxon>Candida</taxon>
    </lineage>
</organism>
<dbReference type="STRING" id="1245528.M3JUP3"/>
<proteinExistence type="predicted"/>
<dbReference type="InterPro" id="IPR050261">
    <property type="entry name" value="FrsA_esterase"/>
</dbReference>
<dbReference type="OMA" id="HNRTRTY"/>
<dbReference type="HOGENOM" id="CLU_048444_0_0_1"/>
<dbReference type="EMBL" id="AOGT01001946">
    <property type="protein sequence ID" value="EMG46595.1"/>
    <property type="molecule type" value="Genomic_DNA"/>
</dbReference>
<dbReference type="PANTHER" id="PTHR22946:SF0">
    <property type="entry name" value="DIENELACTONE HYDROLASE DOMAIN-CONTAINING PROTEIN"/>
    <property type="match status" value="1"/>
</dbReference>
<reference evidence="1 2" key="1">
    <citation type="submission" date="2013-02" db="EMBL/GenBank/DDBJ databases">
        <title>Genome sequence of Candida maltosa Xu316, a potential industrial strain for xylitol and ethanol production.</title>
        <authorList>
            <person name="Yu J."/>
            <person name="Wang Q."/>
            <person name="Geng X."/>
            <person name="Bao W."/>
            <person name="He P."/>
            <person name="Cai J."/>
        </authorList>
    </citation>
    <scope>NUCLEOTIDE SEQUENCE [LARGE SCALE GENOMIC DNA]</scope>
    <source>
        <strain evidence="2">Xu316</strain>
    </source>
</reference>
<evidence type="ECO:0008006" key="3">
    <source>
        <dbReference type="Google" id="ProtNLM"/>
    </source>
</evidence>
<evidence type="ECO:0000313" key="1">
    <source>
        <dbReference type="EMBL" id="EMG46595.1"/>
    </source>
</evidence>
<sequence length="315" mass="35804">MSEPSKVTYNIGGIATHIFNSDKLVPYVKKFNEANHPVESIPINVVYLVHGRTNDYKSTESAAYTILDQYYKKKTNADDVPLIFITFDIPNHGSRIVNEQNNHSWGKNETHAVDMMSIIEGSIQNVKLIIDYLPGYLNLDYYLSDEFRRVNPGLTIKFNNIVGGFSLGGHVAIRYGIKHPEDVIAIAPVIGSSDLTSLFVTRLKKISNDDKKYFYFNYDELDLSDQEKLNYPEALHKRISKQDQTIFENFPMNKLKLFAAFGGQDTLVPSRFSSVWSESYVTTNDASEIYTDEQAGHEVTPSMLDKFSSWLARTI</sequence>